<dbReference type="Pfam" id="PF09339">
    <property type="entry name" value="HTH_IclR"/>
    <property type="match status" value="1"/>
</dbReference>
<dbReference type="OrthoDB" id="3209193at2"/>
<dbReference type="GO" id="GO:0045892">
    <property type="term" value="P:negative regulation of DNA-templated transcription"/>
    <property type="evidence" value="ECO:0007669"/>
    <property type="project" value="TreeGrafter"/>
</dbReference>
<dbReference type="SUPFAM" id="SSF46785">
    <property type="entry name" value="Winged helix' DNA-binding domain"/>
    <property type="match status" value="1"/>
</dbReference>
<sequence length="259" mass="27926">MTQSAPEPRTGSRAIDRAVDLLNAFHDFDADVSVSELCERLDLPLSTAHRIAQALVRGRFLVQDSETEKYYLGPALLTLGQLAGRRIGLLAANEILAEVVERTGETAAIAVVRGSRASMVSWVESQQALRVHLGAGPVIAMHATAVGKLFLSLEPDRKAAVERLGPLMRYTPTTITDPRNLIKELAKIAEQGYSVNSEEMNESVRSLAVPIEDAGGTTVAALCVEGPVQRITDDRLDDVVACMREAAPRIGQAASFLQI</sequence>
<protein>
    <submittedName>
        <fullName evidence="6">IclR family transcriptional regulator</fullName>
    </submittedName>
</protein>
<proteinExistence type="predicted"/>
<dbReference type="PROSITE" id="PS51077">
    <property type="entry name" value="HTH_ICLR"/>
    <property type="match status" value="1"/>
</dbReference>
<comment type="caution">
    <text evidence="6">The sequence shown here is derived from an EMBL/GenBank/DDBJ whole genome shotgun (WGS) entry which is preliminary data.</text>
</comment>
<keyword evidence="2" id="KW-0238">DNA-binding</keyword>
<evidence type="ECO:0000313" key="7">
    <source>
        <dbReference type="Proteomes" id="UP000267128"/>
    </source>
</evidence>
<evidence type="ECO:0000259" key="5">
    <source>
        <dbReference type="PROSITE" id="PS51078"/>
    </source>
</evidence>
<dbReference type="Pfam" id="PF01614">
    <property type="entry name" value="IclR_C"/>
    <property type="match status" value="1"/>
</dbReference>
<accession>A0A3N0CB47</accession>
<dbReference type="RefSeq" id="WP_123229429.1">
    <property type="nucleotide sequence ID" value="NZ_RJSE01000009.1"/>
</dbReference>
<evidence type="ECO:0000256" key="2">
    <source>
        <dbReference type="ARBA" id="ARBA00023125"/>
    </source>
</evidence>
<dbReference type="InterPro" id="IPR050707">
    <property type="entry name" value="HTH_MetabolicPath_Reg"/>
</dbReference>
<dbReference type="Gene3D" id="1.10.10.10">
    <property type="entry name" value="Winged helix-like DNA-binding domain superfamily/Winged helix DNA-binding domain"/>
    <property type="match status" value="1"/>
</dbReference>
<dbReference type="InterPro" id="IPR029016">
    <property type="entry name" value="GAF-like_dom_sf"/>
</dbReference>
<dbReference type="SMART" id="SM00346">
    <property type="entry name" value="HTH_ICLR"/>
    <property type="match status" value="1"/>
</dbReference>
<dbReference type="AlphaFoldDB" id="A0A3N0CB47"/>
<feature type="domain" description="IclR-ED" evidence="5">
    <location>
        <begin position="75"/>
        <end position="256"/>
    </location>
</feature>
<dbReference type="PANTHER" id="PTHR30136">
    <property type="entry name" value="HELIX-TURN-HELIX TRANSCRIPTIONAL REGULATOR, ICLR FAMILY"/>
    <property type="match status" value="1"/>
</dbReference>
<dbReference type="Gene3D" id="3.30.450.40">
    <property type="match status" value="1"/>
</dbReference>
<gene>
    <name evidence="6" type="ORF">EFK50_20420</name>
</gene>
<dbReference type="EMBL" id="RJSE01000009">
    <property type="protein sequence ID" value="RNL60677.1"/>
    <property type="molecule type" value="Genomic_DNA"/>
</dbReference>
<evidence type="ECO:0000256" key="3">
    <source>
        <dbReference type="ARBA" id="ARBA00023163"/>
    </source>
</evidence>
<dbReference type="GO" id="GO:0003677">
    <property type="term" value="F:DNA binding"/>
    <property type="evidence" value="ECO:0007669"/>
    <property type="project" value="UniProtKB-KW"/>
</dbReference>
<evidence type="ECO:0000256" key="1">
    <source>
        <dbReference type="ARBA" id="ARBA00023015"/>
    </source>
</evidence>
<keyword evidence="3" id="KW-0804">Transcription</keyword>
<dbReference type="InterPro" id="IPR014757">
    <property type="entry name" value="Tscrpt_reg_IclR_C"/>
</dbReference>
<dbReference type="SUPFAM" id="SSF55781">
    <property type="entry name" value="GAF domain-like"/>
    <property type="match status" value="1"/>
</dbReference>
<evidence type="ECO:0000313" key="6">
    <source>
        <dbReference type="EMBL" id="RNL60677.1"/>
    </source>
</evidence>
<dbReference type="PANTHER" id="PTHR30136:SF24">
    <property type="entry name" value="HTH-TYPE TRANSCRIPTIONAL REPRESSOR ALLR"/>
    <property type="match status" value="1"/>
</dbReference>
<keyword evidence="7" id="KW-1185">Reference proteome</keyword>
<dbReference type="InterPro" id="IPR036388">
    <property type="entry name" value="WH-like_DNA-bd_sf"/>
</dbReference>
<dbReference type="InterPro" id="IPR036390">
    <property type="entry name" value="WH_DNA-bd_sf"/>
</dbReference>
<dbReference type="PROSITE" id="PS51078">
    <property type="entry name" value="ICLR_ED"/>
    <property type="match status" value="1"/>
</dbReference>
<keyword evidence="1" id="KW-0805">Transcription regulation</keyword>
<reference evidence="6 7" key="1">
    <citation type="submission" date="2018-11" db="EMBL/GenBank/DDBJ databases">
        <authorList>
            <person name="Li F."/>
        </authorList>
    </citation>
    <scope>NUCLEOTIDE SEQUENCE [LARGE SCALE GENOMIC DNA]</scope>
    <source>
        <strain evidence="6 7">Gsoil 097</strain>
    </source>
</reference>
<feature type="domain" description="HTH iclR-type" evidence="4">
    <location>
        <begin position="12"/>
        <end position="74"/>
    </location>
</feature>
<dbReference type="InterPro" id="IPR005471">
    <property type="entry name" value="Tscrpt_reg_IclR_N"/>
</dbReference>
<dbReference type="Proteomes" id="UP000267128">
    <property type="component" value="Unassembled WGS sequence"/>
</dbReference>
<dbReference type="GO" id="GO:0003700">
    <property type="term" value="F:DNA-binding transcription factor activity"/>
    <property type="evidence" value="ECO:0007669"/>
    <property type="project" value="TreeGrafter"/>
</dbReference>
<name>A0A3N0CB47_9ACTN</name>
<organism evidence="6 7">
    <name type="scientific">Nocardioides marmoriginsengisoli</name>
    <dbReference type="NCBI Taxonomy" id="661483"/>
    <lineage>
        <taxon>Bacteria</taxon>
        <taxon>Bacillati</taxon>
        <taxon>Actinomycetota</taxon>
        <taxon>Actinomycetes</taxon>
        <taxon>Propionibacteriales</taxon>
        <taxon>Nocardioidaceae</taxon>
        <taxon>Nocardioides</taxon>
    </lineage>
</organism>
<evidence type="ECO:0000259" key="4">
    <source>
        <dbReference type="PROSITE" id="PS51077"/>
    </source>
</evidence>